<comment type="similarity">
    <text evidence="1 2">Belongs to the anti-sigma-factor antagonist family.</text>
</comment>
<dbReference type="Gene3D" id="3.30.750.24">
    <property type="entry name" value="STAS domain"/>
    <property type="match status" value="1"/>
</dbReference>
<dbReference type="InterPro" id="IPR002645">
    <property type="entry name" value="STAS_dom"/>
</dbReference>
<evidence type="ECO:0000256" key="1">
    <source>
        <dbReference type="ARBA" id="ARBA00009013"/>
    </source>
</evidence>
<dbReference type="CDD" id="cd07043">
    <property type="entry name" value="STAS_anti-anti-sigma_factors"/>
    <property type="match status" value="1"/>
</dbReference>
<dbReference type="NCBIfam" id="TIGR00377">
    <property type="entry name" value="ant_ant_sig"/>
    <property type="match status" value="1"/>
</dbReference>
<gene>
    <name evidence="4" type="ORF">SAMN05216188_11991</name>
</gene>
<proteinExistence type="inferred from homology"/>
<dbReference type="OrthoDB" id="3481860at2"/>
<dbReference type="PANTHER" id="PTHR33495:SF2">
    <property type="entry name" value="ANTI-SIGMA FACTOR ANTAGONIST TM_1081-RELATED"/>
    <property type="match status" value="1"/>
</dbReference>
<dbReference type="EMBL" id="FOFR01000019">
    <property type="protein sequence ID" value="SES01032.1"/>
    <property type="molecule type" value="Genomic_DNA"/>
</dbReference>
<dbReference type="RefSeq" id="WP_089957883.1">
    <property type="nucleotide sequence ID" value="NZ_FOFR01000019.1"/>
</dbReference>
<dbReference type="AlphaFoldDB" id="A0A1H9TVG5"/>
<reference evidence="5" key="1">
    <citation type="submission" date="2016-10" db="EMBL/GenBank/DDBJ databases">
        <authorList>
            <person name="Varghese N."/>
            <person name="Submissions S."/>
        </authorList>
    </citation>
    <scope>NUCLEOTIDE SEQUENCE [LARGE SCALE GENOMIC DNA]</scope>
    <source>
        <strain evidence="5">CGMCC 4.3525</strain>
    </source>
</reference>
<organism evidence="4 5">
    <name type="scientific">Lentzea xinjiangensis</name>
    <dbReference type="NCBI Taxonomy" id="402600"/>
    <lineage>
        <taxon>Bacteria</taxon>
        <taxon>Bacillati</taxon>
        <taxon>Actinomycetota</taxon>
        <taxon>Actinomycetes</taxon>
        <taxon>Pseudonocardiales</taxon>
        <taxon>Pseudonocardiaceae</taxon>
        <taxon>Lentzea</taxon>
    </lineage>
</organism>
<feature type="domain" description="STAS" evidence="3">
    <location>
        <begin position="19"/>
        <end position="109"/>
    </location>
</feature>
<dbReference type="STRING" id="402600.SAMN05216188_11991"/>
<sequence length="109" mass="11281">MIPEPAVTVSLTTATEDRVVIGVGGEIDHATAHRMHDDVLALTSGGTIHLQLDFSGVGFCDSSGMSALLGIWRHLHAHGGTLAISAVPAKIAKALRIGGLDQIITVHLA</sequence>
<accession>A0A1H9TVG5</accession>
<evidence type="ECO:0000256" key="2">
    <source>
        <dbReference type="RuleBase" id="RU003749"/>
    </source>
</evidence>
<dbReference type="InterPro" id="IPR003658">
    <property type="entry name" value="Anti-sigma_ant"/>
</dbReference>
<evidence type="ECO:0000313" key="4">
    <source>
        <dbReference type="EMBL" id="SES01032.1"/>
    </source>
</evidence>
<evidence type="ECO:0000259" key="3">
    <source>
        <dbReference type="PROSITE" id="PS50801"/>
    </source>
</evidence>
<name>A0A1H9TVG5_9PSEU</name>
<dbReference type="GO" id="GO:0043856">
    <property type="term" value="F:anti-sigma factor antagonist activity"/>
    <property type="evidence" value="ECO:0007669"/>
    <property type="project" value="InterPro"/>
</dbReference>
<keyword evidence="5" id="KW-1185">Reference proteome</keyword>
<protein>
    <recommendedName>
        <fullName evidence="2">Anti-sigma factor antagonist</fullName>
    </recommendedName>
</protein>
<dbReference type="SUPFAM" id="SSF52091">
    <property type="entry name" value="SpoIIaa-like"/>
    <property type="match status" value="1"/>
</dbReference>
<dbReference type="Pfam" id="PF01740">
    <property type="entry name" value="STAS"/>
    <property type="match status" value="1"/>
</dbReference>
<dbReference type="InterPro" id="IPR036513">
    <property type="entry name" value="STAS_dom_sf"/>
</dbReference>
<dbReference type="Proteomes" id="UP000199352">
    <property type="component" value="Unassembled WGS sequence"/>
</dbReference>
<dbReference type="PROSITE" id="PS50801">
    <property type="entry name" value="STAS"/>
    <property type="match status" value="1"/>
</dbReference>
<evidence type="ECO:0000313" key="5">
    <source>
        <dbReference type="Proteomes" id="UP000199352"/>
    </source>
</evidence>
<dbReference type="PANTHER" id="PTHR33495">
    <property type="entry name" value="ANTI-SIGMA FACTOR ANTAGONIST TM_1081-RELATED-RELATED"/>
    <property type="match status" value="1"/>
</dbReference>